<evidence type="ECO:0000256" key="2">
    <source>
        <dbReference type="SAM" id="SignalP"/>
    </source>
</evidence>
<evidence type="ECO:0000256" key="1">
    <source>
        <dbReference type="SAM" id="Phobius"/>
    </source>
</evidence>
<comment type="caution">
    <text evidence="3">The sequence shown here is derived from an EMBL/GenBank/DDBJ whole genome shotgun (WGS) entry which is preliminary data.</text>
</comment>
<dbReference type="InterPro" id="IPR007039">
    <property type="entry name" value="TrbC/VirB2"/>
</dbReference>
<gene>
    <name evidence="3" type="ORF">FHS48_003249</name>
</gene>
<protein>
    <submittedName>
        <fullName evidence="3">Type IV secretory pathway VirB2 component (Pilin)</fullName>
    </submittedName>
</protein>
<keyword evidence="1" id="KW-1133">Transmembrane helix</keyword>
<feature type="transmembrane region" description="Helical" evidence="1">
    <location>
        <begin position="48"/>
        <end position="69"/>
    </location>
</feature>
<keyword evidence="1" id="KW-0472">Membrane</keyword>
<evidence type="ECO:0000313" key="3">
    <source>
        <dbReference type="EMBL" id="MBB6211805.1"/>
    </source>
</evidence>
<dbReference type="EMBL" id="JACIIX010000014">
    <property type="protein sequence ID" value="MBB6211805.1"/>
    <property type="molecule type" value="Genomic_DNA"/>
</dbReference>
<dbReference type="AlphaFoldDB" id="A0A7W9ZIF3"/>
<feature type="chain" id="PRO_5031247237" evidence="2">
    <location>
        <begin position="33"/>
        <end position="106"/>
    </location>
</feature>
<keyword evidence="1" id="KW-0812">Transmembrane</keyword>
<feature type="transmembrane region" description="Helical" evidence="1">
    <location>
        <begin position="81"/>
        <end position="105"/>
    </location>
</feature>
<dbReference type="Proteomes" id="UP000544872">
    <property type="component" value="Unassembled WGS sequence"/>
</dbReference>
<accession>A0A7W9ZIF3</accession>
<sequence length="106" mass="10895">MPSLTLRFNRRTASRVALLAGLMVLAANPAFAAEGWEEPMVKLLETVSGGTGKIVVSVLGLGLMAYGAYSAFTGEFNIKKLAGMVIGGAICVAAPHMASLILGAIT</sequence>
<proteinExistence type="predicted"/>
<keyword evidence="2" id="KW-0732">Signal</keyword>
<keyword evidence="4" id="KW-1185">Reference proteome</keyword>
<evidence type="ECO:0000313" key="4">
    <source>
        <dbReference type="Proteomes" id="UP000544872"/>
    </source>
</evidence>
<name>A0A7W9ZIF3_NOVIT</name>
<organism evidence="3 4">
    <name type="scientific">Novispirillum itersonii</name>
    <name type="common">Aquaspirillum itersonii</name>
    <dbReference type="NCBI Taxonomy" id="189"/>
    <lineage>
        <taxon>Bacteria</taxon>
        <taxon>Pseudomonadati</taxon>
        <taxon>Pseudomonadota</taxon>
        <taxon>Alphaproteobacteria</taxon>
        <taxon>Rhodospirillales</taxon>
        <taxon>Novispirillaceae</taxon>
        <taxon>Novispirillum</taxon>
    </lineage>
</organism>
<feature type="signal peptide" evidence="2">
    <location>
        <begin position="1"/>
        <end position="32"/>
    </location>
</feature>
<reference evidence="3 4" key="1">
    <citation type="submission" date="2020-08" db="EMBL/GenBank/DDBJ databases">
        <title>Genomic Encyclopedia of Type Strains, Phase IV (KMG-IV): sequencing the most valuable type-strain genomes for metagenomic binning, comparative biology and taxonomic classification.</title>
        <authorList>
            <person name="Goeker M."/>
        </authorList>
    </citation>
    <scope>NUCLEOTIDE SEQUENCE [LARGE SCALE GENOMIC DNA]</scope>
    <source>
        <strain evidence="3 4">DSM 11590</strain>
    </source>
</reference>
<dbReference type="RefSeq" id="WP_184264907.1">
    <property type="nucleotide sequence ID" value="NZ_JACIIX010000014.1"/>
</dbReference>
<dbReference type="Pfam" id="PF04956">
    <property type="entry name" value="TrbC"/>
    <property type="match status" value="1"/>
</dbReference>